<evidence type="ECO:0000256" key="5">
    <source>
        <dbReference type="SAM" id="MobiDB-lite"/>
    </source>
</evidence>
<evidence type="ECO:0000256" key="3">
    <source>
        <dbReference type="ARBA" id="ARBA00023157"/>
    </source>
</evidence>
<dbReference type="PANTHER" id="PTHR31468:SF2">
    <property type="entry name" value="1,3-BETA-GLUCANOSYLTRANSFERASE GAS1"/>
    <property type="match status" value="1"/>
</dbReference>
<evidence type="ECO:0000256" key="4">
    <source>
        <dbReference type="ARBA" id="ARBA00023180"/>
    </source>
</evidence>
<evidence type="ECO:0000256" key="2">
    <source>
        <dbReference type="ARBA" id="ARBA00022729"/>
    </source>
</evidence>
<feature type="region of interest" description="Disordered" evidence="5">
    <location>
        <begin position="367"/>
        <end position="386"/>
    </location>
</feature>
<evidence type="ECO:0000313" key="8">
    <source>
        <dbReference type="EMBL" id="CAD9517260.1"/>
    </source>
</evidence>
<keyword evidence="3" id="KW-1015">Disulfide bond</keyword>
<keyword evidence="4" id="KW-0325">Glycoprotein</keyword>
<evidence type="ECO:0000256" key="6">
    <source>
        <dbReference type="SAM" id="Phobius"/>
    </source>
</evidence>
<dbReference type="InterPro" id="IPR004886">
    <property type="entry name" value="Glucanosyltransferase"/>
</dbReference>
<dbReference type="Pfam" id="PF03198">
    <property type="entry name" value="Glyco_hydro_72"/>
    <property type="match status" value="1"/>
</dbReference>
<dbReference type="GO" id="GO:0005886">
    <property type="term" value="C:plasma membrane"/>
    <property type="evidence" value="ECO:0007669"/>
    <property type="project" value="TreeGrafter"/>
</dbReference>
<keyword evidence="6" id="KW-0472">Membrane</keyword>
<feature type="transmembrane region" description="Helical" evidence="6">
    <location>
        <begin position="505"/>
        <end position="526"/>
    </location>
</feature>
<sequence length="542" mass="61093">MAKDKMALSVKLKIFFLVQALFSKVIKGSNIGTSNTISVGGSFQKDEKSNTNNIAIGPNDIVTVKNRHLVKADGTKFLLKGIAFPDPPPRPPYDHTYNAEAWIAILHQLRDLNLKYNAIRMYRMDPYTDYSEFFNEAARLGVYILVPLTSARGGGVIDRDKSPMKCYPRSTFEYGVTSLKNYLRYPNVIAGLLGNEVMNSPQSWPSAPCVKAYGRDLRSWMKQEVAKGTIERTLPLVYAAQNTGIGPMVGPAKAMQMTMDYLTCITDEEIWERRKERLVAAQRKASEAQVKQVESTADFEDDGGTAIDIFGINVESWCSSYDTYETNVDGTPGTYHELHEGLQGSSIPLIFSEMGCAHDLYDGDLDDGGLSPELENSEGPARNVGDRTWGQVPSVLNEMSDLWSGFFAYAYDGSPQFIMFEGGPWDGKHVLEPTADFYSFKEQLDMVDALPQNGSNDTIIYHHKIEDEELPPLCHVIEQEIRDLCGIEIKDFSHIPSRVREVPRWMEYTVMVLITIILVVYGFRLLHLRQRRSLRKQYEVIV</sequence>
<keyword evidence="6" id="KW-0812">Transmembrane</keyword>
<evidence type="ECO:0000256" key="7">
    <source>
        <dbReference type="SAM" id="SignalP"/>
    </source>
</evidence>
<organism evidence="8">
    <name type="scientific">Helicotheca tamesis</name>
    <dbReference type="NCBI Taxonomy" id="374047"/>
    <lineage>
        <taxon>Eukaryota</taxon>
        <taxon>Sar</taxon>
        <taxon>Stramenopiles</taxon>
        <taxon>Ochrophyta</taxon>
        <taxon>Bacillariophyta</taxon>
        <taxon>Mediophyceae</taxon>
        <taxon>Lithodesmiophycidae</taxon>
        <taxon>Lithodesmiales</taxon>
        <taxon>Lithodesmiaceae</taxon>
        <taxon>Helicotheca</taxon>
    </lineage>
</organism>
<feature type="chain" id="PRO_5030957553" description="Glycoside hydrolase family 5 domain-containing protein" evidence="7">
    <location>
        <begin position="29"/>
        <end position="542"/>
    </location>
</feature>
<protein>
    <recommendedName>
        <fullName evidence="9">Glycoside hydrolase family 5 domain-containing protein</fullName>
    </recommendedName>
</protein>
<dbReference type="AlphaFoldDB" id="A0A7S2N3E9"/>
<gene>
    <name evidence="8" type="ORF">HTAM1171_LOCUS11732</name>
</gene>
<proteinExistence type="inferred from homology"/>
<evidence type="ECO:0008006" key="9">
    <source>
        <dbReference type="Google" id="ProtNLM"/>
    </source>
</evidence>
<reference evidence="8" key="1">
    <citation type="submission" date="2021-01" db="EMBL/GenBank/DDBJ databases">
        <authorList>
            <person name="Corre E."/>
            <person name="Pelletier E."/>
            <person name="Niang G."/>
            <person name="Scheremetjew M."/>
            <person name="Finn R."/>
            <person name="Kale V."/>
            <person name="Holt S."/>
            <person name="Cochrane G."/>
            <person name="Meng A."/>
            <person name="Brown T."/>
            <person name="Cohen L."/>
        </authorList>
    </citation>
    <scope>NUCLEOTIDE SEQUENCE</scope>
    <source>
        <strain evidence="8">CCMP826</strain>
    </source>
</reference>
<comment type="similarity">
    <text evidence="1">Belongs to the glycosyl hydrolase 72 family.</text>
</comment>
<dbReference type="GO" id="GO:0034411">
    <property type="term" value="P:cell wall (1-&gt;3)-beta-D-glucan biosynthetic process"/>
    <property type="evidence" value="ECO:0007669"/>
    <property type="project" value="TreeGrafter"/>
</dbReference>
<accession>A0A7S2N3E9</accession>
<name>A0A7S2N3E9_9STRA</name>
<dbReference type="SUPFAM" id="SSF51445">
    <property type="entry name" value="(Trans)glycosidases"/>
    <property type="match status" value="1"/>
</dbReference>
<evidence type="ECO:0000256" key="1">
    <source>
        <dbReference type="ARBA" id="ARBA00007528"/>
    </source>
</evidence>
<dbReference type="PANTHER" id="PTHR31468">
    <property type="entry name" value="1,3-BETA-GLUCANOSYLTRANSFERASE GAS1"/>
    <property type="match status" value="1"/>
</dbReference>
<keyword evidence="2 7" id="KW-0732">Signal</keyword>
<dbReference type="Gene3D" id="3.20.20.80">
    <property type="entry name" value="Glycosidases"/>
    <property type="match status" value="1"/>
</dbReference>
<dbReference type="InterPro" id="IPR017853">
    <property type="entry name" value="GH"/>
</dbReference>
<keyword evidence="6" id="KW-1133">Transmembrane helix</keyword>
<dbReference type="EMBL" id="HBGV01018934">
    <property type="protein sequence ID" value="CAD9517260.1"/>
    <property type="molecule type" value="Transcribed_RNA"/>
</dbReference>
<dbReference type="GO" id="GO:0042124">
    <property type="term" value="F:1,3-beta-glucanosyltransferase activity"/>
    <property type="evidence" value="ECO:0007669"/>
    <property type="project" value="TreeGrafter"/>
</dbReference>
<feature type="signal peptide" evidence="7">
    <location>
        <begin position="1"/>
        <end position="28"/>
    </location>
</feature>